<evidence type="ECO:0000259" key="1">
    <source>
        <dbReference type="Pfam" id="PF00296"/>
    </source>
</evidence>
<keyword evidence="3" id="KW-1185">Reference proteome</keyword>
<accession>A0ABD5SN89</accession>
<dbReference type="RefSeq" id="WP_273739464.1">
    <property type="nucleotide sequence ID" value="NZ_JAQIVI010000255.1"/>
</dbReference>
<evidence type="ECO:0000313" key="2">
    <source>
        <dbReference type="EMBL" id="MFC6766502.1"/>
    </source>
</evidence>
<dbReference type="InterPro" id="IPR019919">
    <property type="entry name" value="Lucif-like_OxRdtase_MSMEG_2256"/>
</dbReference>
<reference evidence="2 3" key="1">
    <citation type="journal article" date="2019" name="Int. J. Syst. Evol. Microbiol.">
        <title>The Global Catalogue of Microorganisms (GCM) 10K type strain sequencing project: providing services to taxonomists for standard genome sequencing and annotation.</title>
        <authorList>
            <consortium name="The Broad Institute Genomics Platform"/>
            <consortium name="The Broad Institute Genome Sequencing Center for Infectious Disease"/>
            <person name="Wu L."/>
            <person name="Ma J."/>
        </authorList>
    </citation>
    <scope>NUCLEOTIDE SEQUENCE [LARGE SCALE GENOMIC DNA]</scope>
    <source>
        <strain evidence="2 3">LMG 29247</strain>
    </source>
</reference>
<proteinExistence type="predicted"/>
<dbReference type="GO" id="GO:0016491">
    <property type="term" value="F:oxidoreductase activity"/>
    <property type="evidence" value="ECO:0007669"/>
    <property type="project" value="UniProtKB-KW"/>
</dbReference>
<dbReference type="EC" id="1.-.-.-" evidence="2"/>
<dbReference type="NCBIfam" id="TIGR03617">
    <property type="entry name" value="F420_MSMEG_2256"/>
    <property type="match status" value="1"/>
</dbReference>
<evidence type="ECO:0000313" key="3">
    <source>
        <dbReference type="Proteomes" id="UP001596383"/>
    </source>
</evidence>
<name>A0ABD5SN89_9EURY</name>
<organism evidence="2 3">
    <name type="scientific">Natrinema soli</name>
    <dbReference type="NCBI Taxonomy" id="1930624"/>
    <lineage>
        <taxon>Archaea</taxon>
        <taxon>Methanobacteriati</taxon>
        <taxon>Methanobacteriota</taxon>
        <taxon>Stenosarchaea group</taxon>
        <taxon>Halobacteria</taxon>
        <taxon>Halobacteriales</taxon>
        <taxon>Natrialbaceae</taxon>
        <taxon>Natrinema</taxon>
    </lineage>
</organism>
<dbReference type="Gene3D" id="3.20.20.30">
    <property type="entry name" value="Luciferase-like domain"/>
    <property type="match status" value="1"/>
</dbReference>
<comment type="caution">
    <text evidence="2">The sequence shown here is derived from an EMBL/GenBank/DDBJ whole genome shotgun (WGS) entry which is preliminary data.</text>
</comment>
<gene>
    <name evidence="2" type="ORF">ACFQE6_16355</name>
</gene>
<dbReference type="SUPFAM" id="SSF51679">
    <property type="entry name" value="Bacterial luciferase-like"/>
    <property type="match status" value="1"/>
</dbReference>
<dbReference type="AlphaFoldDB" id="A0ABD5SN89"/>
<dbReference type="InterPro" id="IPR036661">
    <property type="entry name" value="Luciferase-like_sf"/>
</dbReference>
<dbReference type="Proteomes" id="UP001596383">
    <property type="component" value="Unassembled WGS sequence"/>
</dbReference>
<feature type="domain" description="Luciferase-like" evidence="1">
    <location>
        <begin position="10"/>
        <end position="307"/>
    </location>
</feature>
<sequence length="330" mass="37527">MKFDANLASPAVTEADDLAASAEDAGFDGAWVTETTHSPFTLTTQLANGSDRMDIGTAITVAFPRSPMVTAYTAWDVQSLANGRFVLGLGTQVKGHIERRFDVEWDSPGPRLREYVEALREIWASWEEDRHPSYEGDFYSITLCPADWRPEPIERPRVPIYIAGINSYNVTLAGECCDGLHVHPLNSPEYIEREVVPDIEAGAARADRDSDDVTLVTNVFAITGETDAERERAREEIRRQIAFYGSTRTYKRIFAVHGWEDVCDDLHELSVEDRWDEMPALVTDEMVETFSVEGPYDELRDEIEERYTHIDRISLYAPYRGEEHWQRVLS</sequence>
<protein>
    <submittedName>
        <fullName evidence="2">TIGR03617 family F420-dependent LLM class oxidoreductase</fullName>
        <ecNumber evidence="2">1.-.-.-</ecNumber>
    </submittedName>
</protein>
<dbReference type="PANTHER" id="PTHR43244">
    <property type="match status" value="1"/>
</dbReference>
<dbReference type="EMBL" id="JBHSWV010000255">
    <property type="protein sequence ID" value="MFC6766502.1"/>
    <property type="molecule type" value="Genomic_DNA"/>
</dbReference>
<dbReference type="Pfam" id="PF00296">
    <property type="entry name" value="Bac_luciferase"/>
    <property type="match status" value="1"/>
</dbReference>
<dbReference type="InterPro" id="IPR050564">
    <property type="entry name" value="F420-G6PD/mer"/>
</dbReference>
<dbReference type="InterPro" id="IPR011251">
    <property type="entry name" value="Luciferase-like_dom"/>
</dbReference>
<dbReference type="PANTHER" id="PTHR43244:SF2">
    <property type="entry name" value="CONSERVED HYPOTHETICAL ALANINE AND PROLINE-RICH PROTEIN"/>
    <property type="match status" value="1"/>
</dbReference>
<keyword evidence="2" id="KW-0560">Oxidoreductase</keyword>
<dbReference type="CDD" id="cd01097">
    <property type="entry name" value="Tetrahydromethanopterin_reductase"/>
    <property type="match status" value="1"/>
</dbReference>